<feature type="compositionally biased region" description="Basic and acidic residues" evidence="1">
    <location>
        <begin position="227"/>
        <end position="250"/>
    </location>
</feature>
<dbReference type="VEuPathDB" id="FungiDB:Z517_00763"/>
<feature type="region of interest" description="Disordered" evidence="1">
    <location>
        <begin position="175"/>
        <end position="261"/>
    </location>
</feature>
<keyword evidence="3" id="KW-1185">Reference proteome</keyword>
<evidence type="ECO:0000256" key="1">
    <source>
        <dbReference type="SAM" id="MobiDB-lite"/>
    </source>
</evidence>
<accession>A0A0D2GWJ3</accession>
<sequence length="430" mass="47176">MIDTPAGGAEKNLSRTPPIPSDGTCRSSHQGQVQAAPPLKRKDPQKKQFHTRPPPLKEGLGLNLNPSHGHKEDDEDSISKSPVLTKFAVARDDAPPDFILLALQQKSPPRSSPAGSPDQKQSLLNLKTAIGDLQDASFTRFATIFPMDCPSPGHFAQYASLASYSAISPRAPIDPPSHYDFRTTTPDLNTSTSSYTSSSTAASAPSSSIAGPSLAASHSSPLAAVLDQDRDRTRRESFETESKSLSELRSEAPPGDGSSSTRFISGAYKSTYHRCTATSFQPQYLLNSHANVHSNIRTHFCPVKGCRRGSSGQGFKRKNEMIRCATAHTIFFYMDTNALRFADIAWFILLRDTYVPSVRINHTNTLGQIIYGVTYGNITRTKTKTIPYFATFSTSDWKEVAGAEEDVKWSKSGKPKPLRRINCLPRWEQP</sequence>
<organism evidence="2 3">
    <name type="scientific">Fonsecaea pedrosoi CBS 271.37</name>
    <dbReference type="NCBI Taxonomy" id="1442368"/>
    <lineage>
        <taxon>Eukaryota</taxon>
        <taxon>Fungi</taxon>
        <taxon>Dikarya</taxon>
        <taxon>Ascomycota</taxon>
        <taxon>Pezizomycotina</taxon>
        <taxon>Eurotiomycetes</taxon>
        <taxon>Chaetothyriomycetidae</taxon>
        <taxon>Chaetothyriales</taxon>
        <taxon>Herpotrichiellaceae</taxon>
        <taxon>Fonsecaea</taxon>
    </lineage>
</organism>
<feature type="compositionally biased region" description="Polar residues" evidence="1">
    <location>
        <begin position="24"/>
        <end position="33"/>
    </location>
</feature>
<gene>
    <name evidence="2" type="ORF">Z517_00763</name>
</gene>
<feature type="region of interest" description="Disordered" evidence="1">
    <location>
        <begin position="1"/>
        <end position="79"/>
    </location>
</feature>
<protein>
    <submittedName>
        <fullName evidence="2">Unplaced genomic scaffold supercont1.1, whole genome shotgun sequence</fullName>
    </submittedName>
</protein>
<dbReference type="EMBL" id="KN846969">
    <property type="protein sequence ID" value="KIW85373.1"/>
    <property type="molecule type" value="Genomic_DNA"/>
</dbReference>
<evidence type="ECO:0000313" key="3">
    <source>
        <dbReference type="Proteomes" id="UP000053029"/>
    </source>
</evidence>
<dbReference type="RefSeq" id="XP_013289181.1">
    <property type="nucleotide sequence ID" value="XM_013433727.1"/>
</dbReference>
<proteinExistence type="predicted"/>
<dbReference type="OrthoDB" id="6077919at2759"/>
<feature type="compositionally biased region" description="Low complexity" evidence="1">
    <location>
        <begin position="190"/>
        <end position="224"/>
    </location>
</feature>
<reference evidence="2 3" key="1">
    <citation type="submission" date="2015-01" db="EMBL/GenBank/DDBJ databases">
        <title>The Genome Sequence of Fonsecaea pedrosoi CBS 271.37.</title>
        <authorList>
            <consortium name="The Broad Institute Genomics Platform"/>
            <person name="Cuomo C."/>
            <person name="de Hoog S."/>
            <person name="Gorbushina A."/>
            <person name="Stielow B."/>
            <person name="Teixiera M."/>
            <person name="Abouelleil A."/>
            <person name="Chapman S.B."/>
            <person name="Priest M."/>
            <person name="Young S.K."/>
            <person name="Wortman J."/>
            <person name="Nusbaum C."/>
            <person name="Birren B."/>
        </authorList>
    </citation>
    <scope>NUCLEOTIDE SEQUENCE [LARGE SCALE GENOMIC DNA]</scope>
    <source>
        <strain evidence="2 3">CBS 271.37</strain>
    </source>
</reference>
<evidence type="ECO:0000313" key="2">
    <source>
        <dbReference type="EMBL" id="KIW85373.1"/>
    </source>
</evidence>
<dbReference type="HOGENOM" id="CLU_637838_0_0_1"/>
<name>A0A0D2GWJ3_9EURO</name>
<dbReference type="GeneID" id="25300253"/>
<dbReference type="AlphaFoldDB" id="A0A0D2GWJ3"/>
<dbReference type="Proteomes" id="UP000053029">
    <property type="component" value="Unassembled WGS sequence"/>
</dbReference>